<dbReference type="InterPro" id="IPR000917">
    <property type="entry name" value="Sulfatase_N"/>
</dbReference>
<evidence type="ECO:0000256" key="2">
    <source>
        <dbReference type="ARBA" id="ARBA00022801"/>
    </source>
</evidence>
<feature type="domain" description="Sulfatase N-terminal" evidence="4">
    <location>
        <begin position="33"/>
        <end position="419"/>
    </location>
</feature>
<dbReference type="Pfam" id="PF00884">
    <property type="entry name" value="Sulfatase"/>
    <property type="match status" value="1"/>
</dbReference>
<evidence type="ECO:0000256" key="1">
    <source>
        <dbReference type="ARBA" id="ARBA00008779"/>
    </source>
</evidence>
<name>A0A5D4H9I6_9SPHI</name>
<proteinExistence type="inferred from homology"/>
<dbReference type="Proteomes" id="UP000322362">
    <property type="component" value="Unassembled WGS sequence"/>
</dbReference>
<evidence type="ECO:0000313" key="6">
    <source>
        <dbReference type="Proteomes" id="UP000322362"/>
    </source>
</evidence>
<dbReference type="PANTHER" id="PTHR42693:SF53">
    <property type="entry name" value="ENDO-4-O-SULFATASE"/>
    <property type="match status" value="1"/>
</dbReference>
<dbReference type="InterPro" id="IPR050738">
    <property type="entry name" value="Sulfatase"/>
</dbReference>
<comment type="caution">
    <text evidence="5">The sequence shown here is derived from an EMBL/GenBank/DDBJ whole genome shotgun (WGS) entry which is preliminary data.</text>
</comment>
<evidence type="ECO:0000259" key="4">
    <source>
        <dbReference type="Pfam" id="PF00884"/>
    </source>
</evidence>
<evidence type="ECO:0000313" key="5">
    <source>
        <dbReference type="EMBL" id="TYR37264.1"/>
    </source>
</evidence>
<protein>
    <submittedName>
        <fullName evidence="5">Arylsulfatase</fullName>
    </submittedName>
</protein>
<keyword evidence="3" id="KW-0732">Signal</keyword>
<dbReference type="SUPFAM" id="SSF53649">
    <property type="entry name" value="Alkaline phosphatase-like"/>
    <property type="match status" value="1"/>
</dbReference>
<sequence>MNLLQKSLFLLLMIGSLCNMSLKAQQGKEDKRPNIVLIMADDLGYSDLGCYGGEIETPNLDRLAQEGLRYKQFYNAARCCPTRASLLTGLYPHQAGMGWMAAADLGTPAYQGNLSDNSVTIAEVLKAAGYGTYMTGKWHVTNERKIDGMVIDNWPKQRGFDHYFGIIPGGANYFTPVIYTDNHQYKAPDNFFLTDAISDSTVKYIHQHFNKNADSPMFMYVAYTAPHWPLHALQNDIDKYKEFYKVGWDVVRKNRFEKQQQIGLFSSYTTLSPRDTVIKDWKSLSNEKKNEMAMRMAIYAAQIDNMDQGVGRILEALKAENQLDNTLIFFLSDNGACAEFISSGKRKEVDGKEDTFESYRVNWANVSSTPFREYKHYTNEGGIATPLIIHWPKGIDENLYNSFVTNYGHISDIMATCVDVSQTSYPVTYKGKNIHSLVGKSLKPHFNGNNNNRGKIFWEHEANIAVRDGKWKLVTKTRQDAQLDEKNLSLYDMDTDPTEMNNLSARYPDKVKEMYHEWINWGNEIGVFPLDTRNYNVRAQLYRRKINGNFDDNLGGWEIRKTEGVQATVCIDTTYKLTGKKSAFIQMEESVDKSSAFTMFWSFQAKKGEQFDIKINSVASRETVVFIRLENSDPKKELKKMMDSELVASTRSGKNSFRSIKLPRDGSYRLSIDMGMLQGGDKLWIDDVEILAVKK</sequence>
<feature type="chain" id="PRO_5022862645" evidence="3">
    <location>
        <begin position="25"/>
        <end position="695"/>
    </location>
</feature>
<dbReference type="EMBL" id="VTAV01000002">
    <property type="protein sequence ID" value="TYR37264.1"/>
    <property type="molecule type" value="Genomic_DNA"/>
</dbReference>
<organism evidence="5 6">
    <name type="scientific">Sphingobacterium phlebotomi</name>
    <dbReference type="NCBI Taxonomy" id="2605433"/>
    <lineage>
        <taxon>Bacteria</taxon>
        <taxon>Pseudomonadati</taxon>
        <taxon>Bacteroidota</taxon>
        <taxon>Sphingobacteriia</taxon>
        <taxon>Sphingobacteriales</taxon>
        <taxon>Sphingobacteriaceae</taxon>
        <taxon>Sphingobacterium</taxon>
    </lineage>
</organism>
<keyword evidence="6" id="KW-1185">Reference proteome</keyword>
<comment type="similarity">
    <text evidence="1">Belongs to the sulfatase family.</text>
</comment>
<dbReference type="AlphaFoldDB" id="A0A5D4H9I6"/>
<dbReference type="FunFam" id="3.40.720.10:FF:000047">
    <property type="entry name" value="Arylsulfatase"/>
    <property type="match status" value="1"/>
</dbReference>
<reference evidence="5 6" key="1">
    <citation type="submission" date="2019-08" db="EMBL/GenBank/DDBJ databases">
        <title>Phlebobacter frassis gen. nov. sp. nov., a new member of family Sphingobacteriaceae isolated from sand fly rearing media.</title>
        <authorList>
            <person name="Kakumanu M.L."/>
            <person name="Marayati B.F."/>
            <person name="Wada-Katsumata A."/>
            <person name="Wasserberg G."/>
            <person name="Schal C."/>
            <person name="Apperson C.S."/>
            <person name="Ponnusamy L."/>
        </authorList>
    </citation>
    <scope>NUCLEOTIDE SEQUENCE [LARGE SCALE GENOMIC DNA]</scope>
    <source>
        <strain evidence="5 6">SSI9</strain>
    </source>
</reference>
<accession>A0A5D4H9I6</accession>
<evidence type="ECO:0000256" key="3">
    <source>
        <dbReference type="SAM" id="SignalP"/>
    </source>
</evidence>
<dbReference type="InterPro" id="IPR017850">
    <property type="entry name" value="Alkaline_phosphatase_core_sf"/>
</dbReference>
<gene>
    <name evidence="5" type="ORF">FXV77_04430</name>
</gene>
<dbReference type="GO" id="GO:0004065">
    <property type="term" value="F:arylsulfatase activity"/>
    <property type="evidence" value="ECO:0007669"/>
    <property type="project" value="TreeGrafter"/>
</dbReference>
<dbReference type="Gene3D" id="3.30.1120.10">
    <property type="match status" value="1"/>
</dbReference>
<dbReference type="PANTHER" id="PTHR42693">
    <property type="entry name" value="ARYLSULFATASE FAMILY MEMBER"/>
    <property type="match status" value="1"/>
</dbReference>
<keyword evidence="2" id="KW-0378">Hydrolase</keyword>
<dbReference type="Gene3D" id="3.40.720.10">
    <property type="entry name" value="Alkaline Phosphatase, subunit A"/>
    <property type="match status" value="1"/>
</dbReference>
<feature type="signal peptide" evidence="3">
    <location>
        <begin position="1"/>
        <end position="24"/>
    </location>
</feature>
<dbReference type="Gene3D" id="2.60.120.260">
    <property type="entry name" value="Galactose-binding domain-like"/>
    <property type="match status" value="1"/>
</dbReference>
<dbReference type="CDD" id="cd16025">
    <property type="entry name" value="PAS_like"/>
    <property type="match status" value="1"/>
</dbReference>